<feature type="compositionally biased region" description="Basic and acidic residues" evidence="1">
    <location>
        <begin position="22"/>
        <end position="33"/>
    </location>
</feature>
<reference evidence="2" key="1">
    <citation type="submission" date="2022-10" db="EMBL/GenBank/DDBJ databases">
        <title>Culturing micro-colonial fungi from biological soil crusts in the Mojave desert and describing Neophaeococcomyces mojavensis, and introducing the new genera and species Taxawa tesnikishii.</title>
        <authorList>
            <person name="Kurbessoian T."/>
            <person name="Stajich J.E."/>
        </authorList>
    </citation>
    <scope>NUCLEOTIDE SEQUENCE</scope>
    <source>
        <strain evidence="2">TK_41</strain>
    </source>
</reference>
<proteinExistence type="predicted"/>
<comment type="caution">
    <text evidence="2">The sequence shown here is derived from an EMBL/GenBank/DDBJ whole genome shotgun (WGS) entry which is preliminary data.</text>
</comment>
<dbReference type="AlphaFoldDB" id="A0AA38XPI9"/>
<evidence type="ECO:0000256" key="1">
    <source>
        <dbReference type="SAM" id="MobiDB-lite"/>
    </source>
</evidence>
<name>A0AA38XPI9_9EURO</name>
<accession>A0AA38XPI9</accession>
<evidence type="ECO:0000313" key="2">
    <source>
        <dbReference type="EMBL" id="KAJ9617222.1"/>
    </source>
</evidence>
<dbReference type="EMBL" id="JAPDRK010000001">
    <property type="protein sequence ID" value="KAJ9617222.1"/>
    <property type="molecule type" value="Genomic_DNA"/>
</dbReference>
<feature type="region of interest" description="Disordered" evidence="1">
    <location>
        <begin position="1"/>
        <end position="36"/>
    </location>
</feature>
<organism evidence="2 3">
    <name type="scientific">Cladophialophora chaetospira</name>
    <dbReference type="NCBI Taxonomy" id="386627"/>
    <lineage>
        <taxon>Eukaryota</taxon>
        <taxon>Fungi</taxon>
        <taxon>Dikarya</taxon>
        <taxon>Ascomycota</taxon>
        <taxon>Pezizomycotina</taxon>
        <taxon>Eurotiomycetes</taxon>
        <taxon>Chaetothyriomycetidae</taxon>
        <taxon>Chaetothyriales</taxon>
        <taxon>Herpotrichiellaceae</taxon>
        <taxon>Cladophialophora</taxon>
    </lineage>
</organism>
<protein>
    <submittedName>
        <fullName evidence="2">Uncharacterized protein</fullName>
    </submittedName>
</protein>
<evidence type="ECO:0000313" key="3">
    <source>
        <dbReference type="Proteomes" id="UP001172673"/>
    </source>
</evidence>
<sequence length="157" mass="17271">MSLQDPVQMDAARASKPPQSSDRQEGVEAKSPDELGQNTLTVDDAWWNWLFAWSLRSHTFPTVHTFQPHPQHHHHDGPQWSNNAHPPTYNGVAAALDVNNGPDGESDAGALREHYGVICGAKLIVVNQSKYVFDASAGNFFIDNAKLGFVRLADNSL</sequence>
<gene>
    <name evidence="2" type="ORF">H2200_000943</name>
</gene>
<keyword evidence="3" id="KW-1185">Reference proteome</keyword>
<dbReference type="Proteomes" id="UP001172673">
    <property type="component" value="Unassembled WGS sequence"/>
</dbReference>